<feature type="compositionally biased region" description="Pro residues" evidence="10">
    <location>
        <begin position="422"/>
        <end position="431"/>
    </location>
</feature>
<dbReference type="PRINTS" id="PR00368">
    <property type="entry name" value="FADPNR"/>
</dbReference>
<accession>A0A1G6HA34</accession>
<evidence type="ECO:0000256" key="3">
    <source>
        <dbReference type="ARBA" id="ARBA00005096"/>
    </source>
</evidence>
<dbReference type="GO" id="GO:0016491">
    <property type="term" value="F:oxidoreductase activity"/>
    <property type="evidence" value="ECO:0007669"/>
    <property type="project" value="UniProtKB-KW"/>
</dbReference>
<protein>
    <submittedName>
        <fullName evidence="13">Assimilatory nitrate reductase electron transfer subunit</fullName>
    </submittedName>
</protein>
<keyword evidence="7" id="KW-0560">Oxidoreductase</keyword>
<evidence type="ECO:0000256" key="2">
    <source>
        <dbReference type="ARBA" id="ARBA00001966"/>
    </source>
</evidence>
<evidence type="ECO:0000256" key="5">
    <source>
        <dbReference type="ARBA" id="ARBA00022617"/>
    </source>
</evidence>
<dbReference type="InterPro" id="IPR052034">
    <property type="entry name" value="NasD-like"/>
</dbReference>
<comment type="similarity">
    <text evidence="4">Belongs to the nitrite and sulfite reductase 4Fe-4S domain family.</text>
</comment>
<organism evidence="13 14">
    <name type="scientific">Sanguibacter gelidistatuariae</name>
    <dbReference type="NCBI Taxonomy" id="1814289"/>
    <lineage>
        <taxon>Bacteria</taxon>
        <taxon>Bacillati</taxon>
        <taxon>Actinomycetota</taxon>
        <taxon>Actinomycetes</taxon>
        <taxon>Micrococcales</taxon>
        <taxon>Sanguibacteraceae</taxon>
        <taxon>Sanguibacter</taxon>
    </lineage>
</organism>
<evidence type="ECO:0000259" key="11">
    <source>
        <dbReference type="Pfam" id="PF04324"/>
    </source>
</evidence>
<feature type="domain" description="BFD-like [2Fe-2S]-binding" evidence="11">
    <location>
        <begin position="543"/>
        <end position="584"/>
    </location>
</feature>
<dbReference type="EMBL" id="FMYH01000001">
    <property type="protein sequence ID" value="SDB91081.1"/>
    <property type="molecule type" value="Genomic_DNA"/>
</dbReference>
<dbReference type="InterPro" id="IPR007419">
    <property type="entry name" value="BFD-like_2Fe2S-bd_dom"/>
</dbReference>
<dbReference type="GO" id="GO:0051536">
    <property type="term" value="F:iron-sulfur cluster binding"/>
    <property type="evidence" value="ECO:0007669"/>
    <property type="project" value="UniProtKB-KW"/>
</dbReference>
<keyword evidence="6" id="KW-0479">Metal-binding</keyword>
<dbReference type="STRING" id="1814289.SAMN05216410_0860"/>
<evidence type="ECO:0000256" key="6">
    <source>
        <dbReference type="ARBA" id="ARBA00022723"/>
    </source>
</evidence>
<dbReference type="RefSeq" id="WP_093181037.1">
    <property type="nucleotide sequence ID" value="NZ_FMYH01000001.1"/>
</dbReference>
<evidence type="ECO:0000313" key="13">
    <source>
        <dbReference type="EMBL" id="SDB91081.1"/>
    </source>
</evidence>
<dbReference type="InterPro" id="IPR041854">
    <property type="entry name" value="BFD-like_2Fe2S-bd_dom_sf"/>
</dbReference>
<dbReference type="Pfam" id="PF04324">
    <property type="entry name" value="Fer2_BFD"/>
    <property type="match status" value="1"/>
</dbReference>
<dbReference type="InterPro" id="IPR023753">
    <property type="entry name" value="FAD/NAD-binding_dom"/>
</dbReference>
<reference evidence="13 14" key="1">
    <citation type="submission" date="2016-09" db="EMBL/GenBank/DDBJ databases">
        <authorList>
            <person name="Capua I."/>
            <person name="De Benedictis P."/>
            <person name="Joannis T."/>
            <person name="Lombin L.H."/>
            <person name="Cattoli G."/>
        </authorList>
    </citation>
    <scope>NUCLEOTIDE SEQUENCE [LARGE SCALE GENOMIC DNA]</scope>
    <source>
        <strain evidence="13 14">ISLP-3</strain>
    </source>
</reference>
<name>A0A1G6HA34_9MICO</name>
<feature type="region of interest" description="Disordered" evidence="10">
    <location>
        <begin position="396"/>
        <end position="433"/>
    </location>
</feature>
<dbReference type="Gene3D" id="3.50.50.60">
    <property type="entry name" value="FAD/NAD(P)-binding domain"/>
    <property type="match status" value="3"/>
</dbReference>
<dbReference type="GO" id="GO:0046872">
    <property type="term" value="F:metal ion binding"/>
    <property type="evidence" value="ECO:0007669"/>
    <property type="project" value="UniProtKB-KW"/>
</dbReference>
<feature type="compositionally biased region" description="Low complexity" evidence="10">
    <location>
        <begin position="403"/>
        <end position="421"/>
    </location>
</feature>
<evidence type="ECO:0000259" key="12">
    <source>
        <dbReference type="Pfam" id="PF07992"/>
    </source>
</evidence>
<sequence>MNTTSDRPPRTRIVVVGNGMVGSRFVDDLLSRDGAGPGPDARFEITVLGAEAYEPYNRVLLSEVVAGKVEVASLALPALVHPRARVHRGMAAVRIDRAARAVHVEDGAAHGYDVLVLATGSSARIPAITGLIVAPDAPAAPSLPGASAGTTGTAAPVLPGWTAALPRGVHALRTLDDAREIVAACVNARRAVVIGAGVLGLEAACGLARRGLEVTVIHGGPSLMDRQLDADAGAVAAATLTALGVAQRLAARTTEILVTDGLVTGLLLTQPDGEHHLPVDLLVLTCGTVPEARIAADAGLPVDRGIVVDDSLCSPGDPRIFAIGDCAQPREGGTGLIAQGWDQSRRLADHLTASAARAAAESGAGRVRLGGAQLNPGRPSMALRLSMNVITRAPGAAGGGADPGAAADLGPAVAPAQQTPAQLPPAQPAPEAPRGTDVVRLKAAGLDVVTMGVCGARRVPDSSHRTVRLSDPAAGRHVEVVVAGGFVIGATCVGAPQIGADLTAAYTRRTPVPADPAYLLLQPVASATTTASDPTHMPDRTTVCRCNSVTKAGIVESWRGGARSVAEVAKATRATTGCGGCKDVVCGLVDWLAATDPAQEEDAPAETREVAAGNLTGARGPL</sequence>
<keyword evidence="5" id="KW-0349">Heme</keyword>
<keyword evidence="8" id="KW-0408">Iron</keyword>
<evidence type="ECO:0000256" key="8">
    <source>
        <dbReference type="ARBA" id="ARBA00023004"/>
    </source>
</evidence>
<dbReference type="Proteomes" id="UP000199039">
    <property type="component" value="Unassembled WGS sequence"/>
</dbReference>
<evidence type="ECO:0000256" key="1">
    <source>
        <dbReference type="ARBA" id="ARBA00001929"/>
    </source>
</evidence>
<feature type="domain" description="FAD/NAD(P)-binding" evidence="12">
    <location>
        <begin position="12"/>
        <end position="331"/>
    </location>
</feature>
<evidence type="ECO:0000256" key="9">
    <source>
        <dbReference type="ARBA" id="ARBA00023014"/>
    </source>
</evidence>
<proteinExistence type="inferred from homology"/>
<evidence type="ECO:0000256" key="10">
    <source>
        <dbReference type="SAM" id="MobiDB-lite"/>
    </source>
</evidence>
<evidence type="ECO:0000256" key="4">
    <source>
        <dbReference type="ARBA" id="ARBA00010429"/>
    </source>
</evidence>
<dbReference type="InterPro" id="IPR036188">
    <property type="entry name" value="FAD/NAD-bd_sf"/>
</dbReference>
<evidence type="ECO:0000256" key="7">
    <source>
        <dbReference type="ARBA" id="ARBA00023002"/>
    </source>
</evidence>
<dbReference type="OrthoDB" id="1145at2"/>
<comment type="cofactor">
    <cofactor evidence="2">
        <name>[4Fe-4S] cluster</name>
        <dbReference type="ChEBI" id="CHEBI:49883"/>
    </cofactor>
</comment>
<gene>
    <name evidence="13" type="ORF">SAMN05216410_0860</name>
</gene>
<dbReference type="Pfam" id="PF07992">
    <property type="entry name" value="Pyr_redox_2"/>
    <property type="match status" value="1"/>
</dbReference>
<feature type="region of interest" description="Disordered" evidence="10">
    <location>
        <begin position="597"/>
        <end position="622"/>
    </location>
</feature>
<dbReference type="Gene3D" id="1.10.10.1100">
    <property type="entry name" value="BFD-like [2Fe-2S]-binding domain"/>
    <property type="match status" value="1"/>
</dbReference>
<evidence type="ECO:0000313" key="14">
    <source>
        <dbReference type="Proteomes" id="UP000199039"/>
    </source>
</evidence>
<keyword evidence="9" id="KW-0411">Iron-sulfur</keyword>
<dbReference type="PANTHER" id="PTHR43809:SF1">
    <property type="entry name" value="NITRITE REDUCTASE (NADH) LARGE SUBUNIT"/>
    <property type="match status" value="1"/>
</dbReference>
<comment type="cofactor">
    <cofactor evidence="1">
        <name>siroheme</name>
        <dbReference type="ChEBI" id="CHEBI:60052"/>
    </cofactor>
</comment>
<dbReference type="PANTHER" id="PTHR43809">
    <property type="entry name" value="NITRITE REDUCTASE (NADH) LARGE SUBUNIT"/>
    <property type="match status" value="1"/>
</dbReference>
<comment type="pathway">
    <text evidence="3">Nitrogen metabolism; nitrate reduction (assimilation).</text>
</comment>
<dbReference type="SUPFAM" id="SSF51905">
    <property type="entry name" value="FAD/NAD(P)-binding domain"/>
    <property type="match status" value="2"/>
</dbReference>
<keyword evidence="14" id="KW-1185">Reference proteome</keyword>
<dbReference type="AlphaFoldDB" id="A0A1G6HA34"/>